<dbReference type="InterPro" id="IPR010917">
    <property type="entry name" value="TonB_rcpt_CS"/>
</dbReference>
<dbReference type="PROSITE" id="PS52016">
    <property type="entry name" value="TONB_DEPENDENT_REC_3"/>
    <property type="match status" value="1"/>
</dbReference>
<evidence type="ECO:0000256" key="6">
    <source>
        <dbReference type="ARBA" id="ARBA00023077"/>
    </source>
</evidence>
<evidence type="ECO:0000256" key="11">
    <source>
        <dbReference type="SAM" id="SignalP"/>
    </source>
</evidence>
<dbReference type="NCBIfam" id="TIGR04057">
    <property type="entry name" value="SusC_RagA_signa"/>
    <property type="match status" value="1"/>
</dbReference>
<dbReference type="PROSITE" id="PS01156">
    <property type="entry name" value="TONB_DEPENDENT_REC_2"/>
    <property type="match status" value="1"/>
</dbReference>
<dbReference type="Pfam" id="PF00593">
    <property type="entry name" value="TonB_dep_Rec_b-barrel"/>
    <property type="match status" value="1"/>
</dbReference>
<dbReference type="InterPro" id="IPR037066">
    <property type="entry name" value="Plug_dom_sf"/>
</dbReference>
<name>A0A0I9UL79_BACFG</name>
<dbReference type="InterPro" id="IPR023997">
    <property type="entry name" value="TonB-dep_OMP_SusC/RagA_CS"/>
</dbReference>
<feature type="domain" description="TonB-dependent receptor-like beta-barrel" evidence="12">
    <location>
        <begin position="454"/>
        <end position="910"/>
    </location>
</feature>
<dbReference type="PATRIC" id="fig|817.53.peg.3792"/>
<proteinExistence type="inferred from homology"/>
<feature type="signal peptide" evidence="11">
    <location>
        <begin position="1"/>
        <end position="19"/>
    </location>
</feature>
<keyword evidence="3 9" id="KW-1134">Transmembrane beta strand</keyword>
<dbReference type="InterPro" id="IPR012910">
    <property type="entry name" value="Plug_dom"/>
</dbReference>
<reference evidence="14" key="2">
    <citation type="submission" date="2014-07" db="EMBL/GenBank/DDBJ databases">
        <title>Genetics and epidemiology of antimicrobial resistance in B. fragilis group.</title>
        <authorList>
            <person name="Sydenham T.V."/>
            <person name="Hasman H."/>
            <person name="Kemp M."/>
            <person name="Justesen U.S."/>
        </authorList>
    </citation>
    <scope>NUCLEOTIDE SEQUENCE [LARGE SCALE GENOMIC DNA]</scope>
    <source>
        <strain evidence="14">DCMOUH0018B</strain>
    </source>
</reference>
<evidence type="ECO:0000256" key="8">
    <source>
        <dbReference type="ARBA" id="ARBA00023237"/>
    </source>
</evidence>
<accession>A0A0I9UL79</accession>
<dbReference type="EMBL" id="JMZZ02000221">
    <property type="protein sequence ID" value="KFX73329.1"/>
    <property type="molecule type" value="Genomic_DNA"/>
</dbReference>
<dbReference type="NCBIfam" id="TIGR04056">
    <property type="entry name" value="OMP_RagA_SusC"/>
    <property type="match status" value="1"/>
</dbReference>
<dbReference type="GO" id="GO:0009279">
    <property type="term" value="C:cell outer membrane"/>
    <property type="evidence" value="ECO:0007669"/>
    <property type="project" value="UniProtKB-SubCell"/>
</dbReference>
<feature type="chain" id="PRO_5044366564" evidence="11">
    <location>
        <begin position="20"/>
        <end position="1095"/>
    </location>
</feature>
<keyword evidence="8 9" id="KW-0998">Cell outer membrane</keyword>
<evidence type="ECO:0000256" key="5">
    <source>
        <dbReference type="ARBA" id="ARBA00022729"/>
    </source>
</evidence>
<evidence type="ECO:0000256" key="10">
    <source>
        <dbReference type="RuleBase" id="RU003357"/>
    </source>
</evidence>
<keyword evidence="5 11" id="KW-0732">Signal</keyword>
<dbReference type="InterPro" id="IPR039426">
    <property type="entry name" value="TonB-dep_rcpt-like"/>
</dbReference>
<keyword evidence="7 9" id="KW-0472">Membrane</keyword>
<dbReference type="Pfam" id="PF07715">
    <property type="entry name" value="Plug"/>
    <property type="match status" value="1"/>
</dbReference>
<organism evidence="14">
    <name type="scientific">Bacteroides fragilis</name>
    <dbReference type="NCBI Taxonomy" id="817"/>
    <lineage>
        <taxon>Bacteria</taxon>
        <taxon>Pseudomonadati</taxon>
        <taxon>Bacteroidota</taxon>
        <taxon>Bacteroidia</taxon>
        <taxon>Bacteroidales</taxon>
        <taxon>Bacteroidaceae</taxon>
        <taxon>Bacteroides</taxon>
    </lineage>
</organism>
<dbReference type="InterPro" id="IPR000531">
    <property type="entry name" value="Beta-barrel_TonB"/>
</dbReference>
<dbReference type="SUPFAM" id="SSF56935">
    <property type="entry name" value="Porins"/>
    <property type="match status" value="1"/>
</dbReference>
<keyword evidence="4 9" id="KW-0812">Transmembrane</keyword>
<keyword evidence="2 9" id="KW-0813">Transport</keyword>
<dbReference type="SUPFAM" id="SSF49464">
    <property type="entry name" value="Carboxypeptidase regulatory domain-like"/>
    <property type="match status" value="1"/>
</dbReference>
<reference evidence="14" key="1">
    <citation type="book" date="2014" name="THE 24TH EUROPEAN CONGRESS OF CLINICAL MICROBIOLOGY AND INFECTIOUS DISEASES" publisher="ECCMID 2014" city="Barcelona, Spain">
        <title>Identification of resistance genes in three multidrug-resistant Bacteroides fragilis isolates by whole genome sequencing.</title>
        <editorList>
            <person name="Unknown"/>
            <person name="A."/>
        </editorList>
        <authorList>
            <person name="Sydenham T.V."/>
            <person name="Hasman H."/>
            <person name="Wang M."/>
            <person name="Soki J."/>
            <person name="Nagy E."/>
            <person name="Justesen U.S."/>
        </authorList>
    </citation>
    <scope>NUCLEOTIDE SEQUENCE</scope>
    <source>
        <strain evidence="14">DCMOUH0018B</strain>
    </source>
</reference>
<evidence type="ECO:0000259" key="12">
    <source>
        <dbReference type="Pfam" id="PF00593"/>
    </source>
</evidence>
<keyword evidence="6 10" id="KW-0798">TonB box</keyword>
<dbReference type="Gene3D" id="2.170.130.10">
    <property type="entry name" value="TonB-dependent receptor, plug domain"/>
    <property type="match status" value="1"/>
</dbReference>
<evidence type="ECO:0000256" key="2">
    <source>
        <dbReference type="ARBA" id="ARBA00022448"/>
    </source>
</evidence>
<evidence type="ECO:0000256" key="1">
    <source>
        <dbReference type="ARBA" id="ARBA00004571"/>
    </source>
</evidence>
<dbReference type="InterPro" id="IPR023996">
    <property type="entry name" value="TonB-dep_OMP_SusC/RagA"/>
</dbReference>
<dbReference type="EMBL" id="JAPUAC010000003">
    <property type="protein sequence ID" value="MCZ2653691.1"/>
    <property type="molecule type" value="Genomic_DNA"/>
</dbReference>
<dbReference type="AlphaFoldDB" id="A0A0I9UL79"/>
<feature type="domain" description="TonB-dependent receptor plug" evidence="13">
    <location>
        <begin position="115"/>
        <end position="219"/>
    </location>
</feature>
<comment type="subcellular location">
    <subcellularLocation>
        <location evidence="1 9">Cell outer membrane</location>
        <topology evidence="1 9">Multi-pass membrane protein</topology>
    </subcellularLocation>
</comment>
<dbReference type="Pfam" id="PF13715">
    <property type="entry name" value="CarbopepD_reg_2"/>
    <property type="match status" value="1"/>
</dbReference>
<evidence type="ECO:0000313" key="14">
    <source>
        <dbReference type="EMBL" id="KFX73329.1"/>
    </source>
</evidence>
<keyword evidence="15" id="KW-0675">Receptor</keyword>
<evidence type="ECO:0000256" key="9">
    <source>
        <dbReference type="PROSITE-ProRule" id="PRU01360"/>
    </source>
</evidence>
<reference evidence="15" key="3">
    <citation type="submission" date="2022-12" db="EMBL/GenBank/DDBJ databases">
        <title>Development of a Multilocus Sequence Typing Scheme for Bacteroides fragilis Based on Whole Genome Sequencing Data and Clinical Application.</title>
        <authorList>
            <person name="Nielsen F.D."/>
            <person name="Justesen U.S."/>
        </authorList>
    </citation>
    <scope>NUCLEOTIDE SEQUENCE</scope>
    <source>
        <strain evidence="15">BF_BC_ODE_DK_2015_2</strain>
    </source>
</reference>
<dbReference type="InterPro" id="IPR008969">
    <property type="entry name" value="CarboxyPept-like_regulatory"/>
</dbReference>
<dbReference type="Gene3D" id="2.60.40.1120">
    <property type="entry name" value="Carboxypeptidase-like, regulatory domain"/>
    <property type="match status" value="1"/>
</dbReference>
<dbReference type="Gene3D" id="2.40.170.20">
    <property type="entry name" value="TonB-dependent receptor, beta-barrel domain"/>
    <property type="match status" value="1"/>
</dbReference>
<gene>
    <name evidence="14" type="ORF">EE52_0218380</name>
    <name evidence="15" type="ORF">O1422_05895</name>
</gene>
<sequence>MKKTIFLILCLLCSIGAMAQKKSITGVVTDATGETVIGASVVEVGTTNGVITDISGKFTLMVDPNGKIKVSYVGYQPQVIDIKGKNSFNIKLKEDSEMLDEVVVTGYSGTQLRSKVTNSISKVKEEALTTGLFSNPAQALSGAVSGLKVIQSSGNPGAAPTIILRGGTNLDGTGSPLVIVDGQLRDGLNDINPEDIESMDVLKDAGATALYGARASNGVILVTTKKGKQGFREINFKAKVGLNYAYTPYDFLNGGEYIKALRQAVYDAGNLFVDKAGNTKGYGVYANGALDGAQPYGTGNVYGKSAYSTMYLNDENSWLLQKGWKTVVDPITGKDIIYKDTNLDKYNLNNPALSQDYNINMSGGNDRGSYYAGIGYNRQEGIPINTFYERYSFVTNASYKIADWLTSTSSLNYNRANWESMPGSNGSEANYFGRIRSLPSTVIFEDEEGNMVLGPGTADGNQSYQPDKWWQDLQSDKFTMIQSFKIDLLKNLSVNLNANWYYSEDLQEKFTKDYEKNPGNYDRTRSSSMQYTRDFRQTYNAVLNYKQTFFKDHNVELMLGTEYYDKYYRQFKASGQGAATDDLPDLGLTDPGANKRSIDSEHKKLRILSFFGRLNYDYKSKYLLSAVFRRDGYSSLLGDNRWGFFPGVSAGWIFGREDFIKNTIPVMSFGKLRMSYGINGNASGIGEYDLQGAYGPTTNYNGNLAYLISKLPNPSLRWEKTATFEAGIDMSFFDNRLTTNFTFYNRLTSDKYASLSFPTSTGFSSVTNNNGELRNRGLEIELSGKIFENKDWSWSASGNISYNKNTIVSLPDNGLERNRQDAYEIYSGKGNEKMWVDGYQEGREPNMLYLYKADGIYKSYNEIPGNLIVKHMGSVTYYGPEAWNKLSAEEQDAKKNFPIQPGDVKWHDVNGDGTIDQFDQVKVGNMNPHWMGGFNTTLSWKGLKLYARFDFALDFWVYENSDQSKTPWYMGCMQGSYNVPTLYYDTWSESNPDAKYPRFLYADQLGKNNYNTPSTLFAYKGNYLAVRELSLSYALPQKWASAAKMQRAEVSITGQNLGYITGAKNVSSPETGANGKVGSGYALPRTVLFGVNLTF</sequence>
<evidence type="ECO:0000256" key="7">
    <source>
        <dbReference type="ARBA" id="ARBA00023136"/>
    </source>
</evidence>
<evidence type="ECO:0000256" key="4">
    <source>
        <dbReference type="ARBA" id="ARBA00022692"/>
    </source>
</evidence>
<evidence type="ECO:0000313" key="15">
    <source>
        <dbReference type="EMBL" id="MCZ2653691.1"/>
    </source>
</evidence>
<protein>
    <submittedName>
        <fullName evidence="14">Membrane protein</fullName>
    </submittedName>
    <submittedName>
        <fullName evidence="15">TonB-dependent receptor</fullName>
    </submittedName>
</protein>
<dbReference type="Proteomes" id="UP001075704">
    <property type="component" value="Unassembled WGS sequence"/>
</dbReference>
<evidence type="ECO:0000259" key="13">
    <source>
        <dbReference type="Pfam" id="PF07715"/>
    </source>
</evidence>
<comment type="caution">
    <text evidence="14">The sequence shown here is derived from an EMBL/GenBank/DDBJ whole genome shotgun (WGS) entry which is preliminary data.</text>
</comment>
<evidence type="ECO:0000256" key="3">
    <source>
        <dbReference type="ARBA" id="ARBA00022452"/>
    </source>
</evidence>
<comment type="similarity">
    <text evidence="9 10">Belongs to the TonB-dependent receptor family.</text>
</comment>
<dbReference type="RefSeq" id="WP_044301595.1">
    <property type="nucleotide sequence ID" value="NZ_CP036542.1"/>
</dbReference>
<dbReference type="InterPro" id="IPR036942">
    <property type="entry name" value="Beta-barrel_TonB_sf"/>
</dbReference>